<evidence type="ECO:0000313" key="3">
    <source>
        <dbReference type="Proteomes" id="UP000737018"/>
    </source>
</evidence>
<gene>
    <name evidence="2" type="ORF">CMV_016044</name>
</gene>
<dbReference type="AlphaFoldDB" id="A0A8J4VS29"/>
<organism evidence="2 3">
    <name type="scientific">Castanea mollissima</name>
    <name type="common">Chinese chestnut</name>
    <dbReference type="NCBI Taxonomy" id="60419"/>
    <lineage>
        <taxon>Eukaryota</taxon>
        <taxon>Viridiplantae</taxon>
        <taxon>Streptophyta</taxon>
        <taxon>Embryophyta</taxon>
        <taxon>Tracheophyta</taxon>
        <taxon>Spermatophyta</taxon>
        <taxon>Magnoliopsida</taxon>
        <taxon>eudicotyledons</taxon>
        <taxon>Gunneridae</taxon>
        <taxon>Pentapetalae</taxon>
        <taxon>rosids</taxon>
        <taxon>fabids</taxon>
        <taxon>Fagales</taxon>
        <taxon>Fagaceae</taxon>
        <taxon>Castanea</taxon>
    </lineage>
</organism>
<reference evidence="2" key="1">
    <citation type="submission" date="2020-03" db="EMBL/GenBank/DDBJ databases">
        <title>Castanea mollissima Vanexum genome sequencing.</title>
        <authorList>
            <person name="Staton M."/>
        </authorList>
    </citation>
    <scope>NUCLEOTIDE SEQUENCE</scope>
    <source>
        <tissue evidence="2">Leaf</tissue>
    </source>
</reference>
<dbReference type="SUPFAM" id="SSF53098">
    <property type="entry name" value="Ribonuclease H-like"/>
    <property type="match status" value="1"/>
</dbReference>
<comment type="caution">
    <text evidence="2">The sequence shown here is derived from an EMBL/GenBank/DDBJ whole genome shotgun (WGS) entry which is preliminary data.</text>
</comment>
<sequence>MFKINFDGAVFKSENSSGAGVAIRDCRGRVIASLAQLLPQAYDAMKIETIAACRALEFGLEVGIGEAVLEGDSQAIIQALKEEGISPDNPIRNPIRAILSNVKGSKVLGDGTSNLIG</sequence>
<dbReference type="GO" id="GO:0003676">
    <property type="term" value="F:nucleic acid binding"/>
    <property type="evidence" value="ECO:0007669"/>
    <property type="project" value="InterPro"/>
</dbReference>
<dbReference type="OrthoDB" id="1906820at2759"/>
<dbReference type="InterPro" id="IPR036397">
    <property type="entry name" value="RNaseH_sf"/>
</dbReference>
<dbReference type="InterPro" id="IPR053151">
    <property type="entry name" value="RNase_H-like"/>
</dbReference>
<proteinExistence type="predicted"/>
<accession>A0A8J4VS29</accession>
<evidence type="ECO:0000259" key="1">
    <source>
        <dbReference type="Pfam" id="PF13456"/>
    </source>
</evidence>
<dbReference type="GO" id="GO:0004523">
    <property type="term" value="F:RNA-DNA hybrid ribonuclease activity"/>
    <property type="evidence" value="ECO:0007669"/>
    <property type="project" value="InterPro"/>
</dbReference>
<name>A0A8J4VS29_9ROSI</name>
<dbReference type="Pfam" id="PF13456">
    <property type="entry name" value="RVT_3"/>
    <property type="match status" value="1"/>
</dbReference>
<dbReference type="Gene3D" id="3.30.420.10">
    <property type="entry name" value="Ribonuclease H-like superfamily/Ribonuclease H"/>
    <property type="match status" value="1"/>
</dbReference>
<dbReference type="InterPro" id="IPR002156">
    <property type="entry name" value="RNaseH_domain"/>
</dbReference>
<dbReference type="PANTHER" id="PTHR47723">
    <property type="entry name" value="OS05G0353850 PROTEIN"/>
    <property type="match status" value="1"/>
</dbReference>
<feature type="domain" description="RNase H type-1" evidence="1">
    <location>
        <begin position="5"/>
        <end position="88"/>
    </location>
</feature>
<dbReference type="Proteomes" id="UP000737018">
    <property type="component" value="Unassembled WGS sequence"/>
</dbReference>
<dbReference type="InterPro" id="IPR012337">
    <property type="entry name" value="RNaseH-like_sf"/>
</dbReference>
<dbReference type="InterPro" id="IPR044730">
    <property type="entry name" value="RNase_H-like_dom_plant"/>
</dbReference>
<dbReference type="EMBL" id="JRKL02002402">
    <property type="protein sequence ID" value="KAF3959114.1"/>
    <property type="molecule type" value="Genomic_DNA"/>
</dbReference>
<protein>
    <recommendedName>
        <fullName evidence="1">RNase H type-1 domain-containing protein</fullName>
    </recommendedName>
</protein>
<dbReference type="PANTHER" id="PTHR47723:SF21">
    <property type="entry name" value="POLYNUCLEOTIDYL TRANSFERASE, RIBONUCLEASE H-LIKE SUPERFAMILY PROTEIN"/>
    <property type="match status" value="1"/>
</dbReference>
<evidence type="ECO:0000313" key="2">
    <source>
        <dbReference type="EMBL" id="KAF3959114.1"/>
    </source>
</evidence>
<keyword evidence="3" id="KW-1185">Reference proteome</keyword>
<dbReference type="CDD" id="cd06222">
    <property type="entry name" value="RNase_H_like"/>
    <property type="match status" value="1"/>
</dbReference>